<proteinExistence type="predicted"/>
<accession>A0A059F5L5</accession>
<sequence>NQTNRIFREHLTVNHSIGFLNYENNCHTNSIEGNWSAIKSKIGRRFRTNDFIDIYLIRFMLKRNENGNVFNNLIKYLFRFF</sequence>
<dbReference type="HOGENOM" id="CLU_044348_6_2_1"/>
<evidence type="ECO:0008006" key="3">
    <source>
        <dbReference type="Google" id="ProtNLM"/>
    </source>
</evidence>
<feature type="non-terminal residue" evidence="1">
    <location>
        <position position="1"/>
    </location>
</feature>
<organism evidence="1 2">
    <name type="scientific">Anncaliia algerae PRA339</name>
    <dbReference type="NCBI Taxonomy" id="1288291"/>
    <lineage>
        <taxon>Eukaryota</taxon>
        <taxon>Fungi</taxon>
        <taxon>Fungi incertae sedis</taxon>
        <taxon>Microsporidia</taxon>
        <taxon>Tubulinosematoidea</taxon>
        <taxon>Tubulinosematidae</taxon>
        <taxon>Anncaliia</taxon>
    </lineage>
</organism>
<reference evidence="1 2" key="2">
    <citation type="submission" date="2014-03" db="EMBL/GenBank/DDBJ databases">
        <title>The Genome Sequence of Anncaliia algerae insect isolate PRA339.</title>
        <authorList>
            <consortium name="The Broad Institute Genome Sequencing Platform"/>
            <consortium name="The Broad Institute Genome Sequencing Center for Infectious Disease"/>
            <person name="Cuomo C."/>
            <person name="Becnel J."/>
            <person name="Sanscrainte N."/>
            <person name="Walker B."/>
            <person name="Young S.K."/>
            <person name="Zeng Q."/>
            <person name="Gargeya S."/>
            <person name="Fitzgerald M."/>
            <person name="Haas B."/>
            <person name="Abouelleil A."/>
            <person name="Alvarado L."/>
            <person name="Arachchi H.M."/>
            <person name="Berlin A.M."/>
            <person name="Chapman S.B."/>
            <person name="Dewar J."/>
            <person name="Goldberg J."/>
            <person name="Griggs A."/>
            <person name="Gujja S."/>
            <person name="Hansen M."/>
            <person name="Howarth C."/>
            <person name="Imamovic A."/>
            <person name="Larimer J."/>
            <person name="McCowan C."/>
            <person name="Murphy C."/>
            <person name="Neiman D."/>
            <person name="Pearson M."/>
            <person name="Priest M."/>
            <person name="Roberts A."/>
            <person name="Saif S."/>
            <person name="Shea T."/>
            <person name="Sisk P."/>
            <person name="Sykes S."/>
            <person name="Wortman J."/>
            <person name="Nusbaum C."/>
            <person name="Birren B."/>
        </authorList>
    </citation>
    <scope>NUCLEOTIDE SEQUENCE [LARGE SCALE GENOMIC DNA]</scope>
    <source>
        <strain evidence="1 2">PRA339</strain>
    </source>
</reference>
<dbReference type="InterPro" id="IPR053164">
    <property type="entry name" value="IS1016-like_transposase"/>
</dbReference>
<gene>
    <name evidence="1" type="ORF">H312_00060</name>
</gene>
<dbReference type="PANTHER" id="PTHR47163">
    <property type="entry name" value="DDE_TNP_IS1595 DOMAIN-CONTAINING PROTEIN"/>
    <property type="match status" value="1"/>
</dbReference>
<dbReference type="OrthoDB" id="10052789at2759"/>
<reference evidence="2" key="1">
    <citation type="submission" date="2013-02" db="EMBL/GenBank/DDBJ databases">
        <authorList>
            <consortium name="The Broad Institute Genome Sequencing Platform"/>
            <person name="Cuomo C."/>
            <person name="Becnel J."/>
            <person name="Sanscrainte N."/>
            <person name="Walker B."/>
            <person name="Young S.K."/>
            <person name="Zeng Q."/>
            <person name="Gargeya S."/>
            <person name="Fitzgerald M."/>
            <person name="Haas B."/>
            <person name="Abouelleil A."/>
            <person name="Alvarado L."/>
            <person name="Arachchi H.M."/>
            <person name="Berlin A.M."/>
            <person name="Chapman S.B."/>
            <person name="Dewar J."/>
            <person name="Goldberg J."/>
            <person name="Griggs A."/>
            <person name="Gujja S."/>
            <person name="Hansen M."/>
            <person name="Howarth C."/>
            <person name="Imamovic A."/>
            <person name="Larimer J."/>
            <person name="McCowan C."/>
            <person name="Murphy C."/>
            <person name="Neiman D."/>
            <person name="Pearson M."/>
            <person name="Priest M."/>
            <person name="Roberts A."/>
            <person name="Saif S."/>
            <person name="Shea T."/>
            <person name="Sisk P."/>
            <person name="Sykes S."/>
            <person name="Wortman J."/>
            <person name="Nusbaum C."/>
            <person name="Birren B."/>
        </authorList>
    </citation>
    <scope>NUCLEOTIDE SEQUENCE [LARGE SCALE GENOMIC DNA]</scope>
    <source>
        <strain evidence="2">PRA339</strain>
    </source>
</reference>
<dbReference type="PANTHER" id="PTHR47163:SF2">
    <property type="entry name" value="SI:DKEY-17M8.2"/>
    <property type="match status" value="1"/>
</dbReference>
<dbReference type="Proteomes" id="UP000030655">
    <property type="component" value="Unassembled WGS sequence"/>
</dbReference>
<dbReference type="VEuPathDB" id="MicrosporidiaDB:H312_00060"/>
<keyword evidence="2" id="KW-1185">Reference proteome</keyword>
<protein>
    <recommendedName>
        <fullName evidence="3">ISXO2-like transposase domain-containing protein</fullName>
    </recommendedName>
</protein>
<name>A0A059F5L5_9MICR</name>
<evidence type="ECO:0000313" key="2">
    <source>
        <dbReference type="Proteomes" id="UP000030655"/>
    </source>
</evidence>
<evidence type="ECO:0000313" key="1">
    <source>
        <dbReference type="EMBL" id="KCZ82402.1"/>
    </source>
</evidence>
<dbReference type="EMBL" id="KK365130">
    <property type="protein sequence ID" value="KCZ82402.1"/>
    <property type="molecule type" value="Genomic_DNA"/>
</dbReference>
<dbReference type="AlphaFoldDB" id="A0A059F5L5"/>